<evidence type="ECO:0000313" key="2">
    <source>
        <dbReference type="EMBL" id="MFD2934873.1"/>
    </source>
</evidence>
<protein>
    <recommendedName>
        <fullName evidence="4">DUF1795 domain-containing protein</fullName>
    </recommendedName>
</protein>
<dbReference type="RefSeq" id="WP_381501710.1">
    <property type="nucleotide sequence ID" value="NZ_JBHUOM010000007.1"/>
</dbReference>
<proteinExistence type="predicted"/>
<dbReference type="EMBL" id="JBHUOM010000007">
    <property type="protein sequence ID" value="MFD2934873.1"/>
    <property type="molecule type" value="Genomic_DNA"/>
</dbReference>
<gene>
    <name evidence="2" type="ORF">ACFS25_13845</name>
</gene>
<keyword evidence="3" id="KW-1185">Reference proteome</keyword>
<sequence>MRKNPLFIALLALLSLPGQIYGQMGKTVINFMEIQGPISVQKNAYQLAWSAHPDASLYKQEYLAVGDNFPNYKSMVTVDFAVTGSTVDQAVETKVRELENLKRTNPIVNYEVISNPATGEKIIDCLIGTNATDVQTNLIERDIFRFKQVKAKSGQRGILLFAVSVRKYGNEVTPFLLKLKSDKAMLVNEVAKLSMPEINVMH</sequence>
<evidence type="ECO:0000313" key="3">
    <source>
        <dbReference type="Proteomes" id="UP001597512"/>
    </source>
</evidence>
<feature type="signal peptide" evidence="1">
    <location>
        <begin position="1"/>
        <end position="22"/>
    </location>
</feature>
<dbReference type="Proteomes" id="UP001597512">
    <property type="component" value="Unassembled WGS sequence"/>
</dbReference>
<keyword evidence="1" id="KW-0732">Signal</keyword>
<comment type="caution">
    <text evidence="2">The sequence shown here is derived from an EMBL/GenBank/DDBJ whole genome shotgun (WGS) entry which is preliminary data.</text>
</comment>
<organism evidence="2 3">
    <name type="scientific">Spirosoma flavum</name>
    <dbReference type="NCBI Taxonomy" id="2048557"/>
    <lineage>
        <taxon>Bacteria</taxon>
        <taxon>Pseudomonadati</taxon>
        <taxon>Bacteroidota</taxon>
        <taxon>Cytophagia</taxon>
        <taxon>Cytophagales</taxon>
        <taxon>Cytophagaceae</taxon>
        <taxon>Spirosoma</taxon>
    </lineage>
</organism>
<name>A0ABW6AJS4_9BACT</name>
<accession>A0ABW6AJS4</accession>
<evidence type="ECO:0008006" key="4">
    <source>
        <dbReference type="Google" id="ProtNLM"/>
    </source>
</evidence>
<feature type="chain" id="PRO_5046244499" description="DUF1795 domain-containing protein" evidence="1">
    <location>
        <begin position="23"/>
        <end position="202"/>
    </location>
</feature>
<reference evidence="3" key="1">
    <citation type="journal article" date="2019" name="Int. J. Syst. Evol. Microbiol.">
        <title>The Global Catalogue of Microorganisms (GCM) 10K type strain sequencing project: providing services to taxonomists for standard genome sequencing and annotation.</title>
        <authorList>
            <consortium name="The Broad Institute Genomics Platform"/>
            <consortium name="The Broad Institute Genome Sequencing Center for Infectious Disease"/>
            <person name="Wu L."/>
            <person name="Ma J."/>
        </authorList>
    </citation>
    <scope>NUCLEOTIDE SEQUENCE [LARGE SCALE GENOMIC DNA]</scope>
    <source>
        <strain evidence="3">KCTC 52490</strain>
    </source>
</reference>
<evidence type="ECO:0000256" key="1">
    <source>
        <dbReference type="SAM" id="SignalP"/>
    </source>
</evidence>